<proteinExistence type="predicted"/>
<name>A0ABS5SFV6_9BACT</name>
<dbReference type="PANTHER" id="PTHR33529:SF6">
    <property type="entry name" value="YJGP_YJGQ FAMILY PERMEASE"/>
    <property type="match status" value="1"/>
</dbReference>
<comment type="subcellular location">
    <subcellularLocation>
        <location evidence="1">Cell membrane</location>
        <topology evidence="1">Multi-pass membrane protein</topology>
    </subcellularLocation>
</comment>
<keyword evidence="3 6" id="KW-0812">Transmembrane</keyword>
<evidence type="ECO:0000256" key="2">
    <source>
        <dbReference type="ARBA" id="ARBA00022475"/>
    </source>
</evidence>
<sequence>MKATLYRYLFREISVPFLLGMTTFTSVLLMGRLLKLADMVVAKGVPFSDVLWMVVYLLPYFCLVTIPMAVLLAVLLAFGRLSADSEVTAMKACGISLYGLLPPVIAFALFAYIATTLVTLYGIPWGNTSFRRLVTSIAEERGAKALKEQVFIDDFPGLMLYLNRYSPQDQRITGILIQDDRNPAEPSTIFASSGVIFSDPATREIRLLLYNGGIHRPVGKTGYRLVEFQEYDLKINIPQATQEVLKNEMDMSLSELYANINSPRLDRKLRTDMELEVQRRFSLPFACFVFALIAIPLGIQNQRSGKGAGFSLSIGVLIVYYVILTAFKAMGERGMVTPLVAMWSPNLLFVAFGIYLFHQTAEERRLYLFTALAEAGRRIRHAFTTGRTP</sequence>
<evidence type="ECO:0000256" key="3">
    <source>
        <dbReference type="ARBA" id="ARBA00022692"/>
    </source>
</evidence>
<evidence type="ECO:0000256" key="4">
    <source>
        <dbReference type="ARBA" id="ARBA00022989"/>
    </source>
</evidence>
<accession>A0ABS5SFV6</accession>
<keyword evidence="4 6" id="KW-1133">Transmembrane helix</keyword>
<comment type="caution">
    <text evidence="7">The sequence shown here is derived from an EMBL/GenBank/DDBJ whole genome shotgun (WGS) entry which is preliminary data.</text>
</comment>
<protein>
    <submittedName>
        <fullName evidence="7">LPS export ABC transporter permease LptF</fullName>
    </submittedName>
</protein>
<keyword evidence="5 6" id="KW-0472">Membrane</keyword>
<gene>
    <name evidence="7" type="primary">lptF</name>
    <name evidence="7" type="ORF">KI810_14370</name>
</gene>
<organism evidence="7 8">
    <name type="scientific">Geomobilimonas luticola</name>
    <dbReference type="NCBI Taxonomy" id="1114878"/>
    <lineage>
        <taxon>Bacteria</taxon>
        <taxon>Pseudomonadati</taxon>
        <taxon>Thermodesulfobacteriota</taxon>
        <taxon>Desulfuromonadia</taxon>
        <taxon>Geobacterales</taxon>
        <taxon>Geobacteraceae</taxon>
        <taxon>Geomobilimonas</taxon>
    </lineage>
</organism>
<feature type="transmembrane region" description="Helical" evidence="6">
    <location>
        <begin position="308"/>
        <end position="327"/>
    </location>
</feature>
<feature type="transmembrane region" description="Helical" evidence="6">
    <location>
        <begin position="12"/>
        <end position="34"/>
    </location>
</feature>
<feature type="transmembrane region" description="Helical" evidence="6">
    <location>
        <begin position="281"/>
        <end position="299"/>
    </location>
</feature>
<evidence type="ECO:0000256" key="6">
    <source>
        <dbReference type="SAM" id="Phobius"/>
    </source>
</evidence>
<feature type="transmembrane region" description="Helical" evidence="6">
    <location>
        <begin position="339"/>
        <end position="357"/>
    </location>
</feature>
<evidence type="ECO:0000256" key="1">
    <source>
        <dbReference type="ARBA" id="ARBA00004651"/>
    </source>
</evidence>
<dbReference type="InterPro" id="IPR005495">
    <property type="entry name" value="LptG/LptF_permease"/>
</dbReference>
<dbReference type="InterPro" id="IPR030922">
    <property type="entry name" value="LptF"/>
</dbReference>
<dbReference type="Pfam" id="PF03739">
    <property type="entry name" value="LptF_LptG"/>
    <property type="match status" value="1"/>
</dbReference>
<keyword evidence="8" id="KW-1185">Reference proteome</keyword>
<reference evidence="7 8" key="1">
    <citation type="submission" date="2021-05" db="EMBL/GenBank/DDBJ databases">
        <title>The draft genome of Geobacter luticola JCM 17780.</title>
        <authorList>
            <person name="Xu Z."/>
            <person name="Masuda Y."/>
            <person name="Itoh H."/>
            <person name="Senoo K."/>
        </authorList>
    </citation>
    <scope>NUCLEOTIDE SEQUENCE [LARGE SCALE GENOMIC DNA]</scope>
    <source>
        <strain evidence="7 8">JCM 17780</strain>
    </source>
</reference>
<dbReference type="NCBIfam" id="TIGR04407">
    <property type="entry name" value="LptF_YjgP"/>
    <property type="match status" value="1"/>
</dbReference>
<dbReference type="EMBL" id="JAHCVK010000009">
    <property type="protein sequence ID" value="MBT0654246.1"/>
    <property type="molecule type" value="Genomic_DNA"/>
</dbReference>
<keyword evidence="2" id="KW-1003">Cell membrane</keyword>
<dbReference type="RefSeq" id="WP_214176257.1">
    <property type="nucleotide sequence ID" value="NZ_JAHCVK010000009.1"/>
</dbReference>
<feature type="transmembrane region" description="Helical" evidence="6">
    <location>
        <begin position="54"/>
        <end position="79"/>
    </location>
</feature>
<dbReference type="PANTHER" id="PTHR33529">
    <property type="entry name" value="SLR0882 PROTEIN-RELATED"/>
    <property type="match status" value="1"/>
</dbReference>
<evidence type="ECO:0000313" key="8">
    <source>
        <dbReference type="Proteomes" id="UP000756860"/>
    </source>
</evidence>
<evidence type="ECO:0000256" key="5">
    <source>
        <dbReference type="ARBA" id="ARBA00023136"/>
    </source>
</evidence>
<evidence type="ECO:0000313" key="7">
    <source>
        <dbReference type="EMBL" id="MBT0654246.1"/>
    </source>
</evidence>
<feature type="transmembrane region" description="Helical" evidence="6">
    <location>
        <begin position="100"/>
        <end position="123"/>
    </location>
</feature>
<dbReference type="Proteomes" id="UP000756860">
    <property type="component" value="Unassembled WGS sequence"/>
</dbReference>